<dbReference type="EMBL" id="JAPDDR010000007">
    <property type="protein sequence ID" value="MCW1914710.1"/>
    <property type="molecule type" value="Genomic_DNA"/>
</dbReference>
<evidence type="ECO:0000313" key="3">
    <source>
        <dbReference type="Proteomes" id="UP001165653"/>
    </source>
</evidence>
<name>A0ABT3G4C3_9BACT</name>
<accession>A0ABT3G4C3</accession>
<comment type="caution">
    <text evidence="2">The sequence shown here is derived from an EMBL/GenBank/DDBJ whole genome shotgun (WGS) entry which is preliminary data.</text>
</comment>
<dbReference type="Pfam" id="PF00903">
    <property type="entry name" value="Glyoxalase"/>
    <property type="match status" value="1"/>
</dbReference>
<organism evidence="2 3">
    <name type="scientific">Luteolibacter rhizosphaerae</name>
    <dbReference type="NCBI Taxonomy" id="2989719"/>
    <lineage>
        <taxon>Bacteria</taxon>
        <taxon>Pseudomonadati</taxon>
        <taxon>Verrucomicrobiota</taxon>
        <taxon>Verrucomicrobiia</taxon>
        <taxon>Verrucomicrobiales</taxon>
        <taxon>Verrucomicrobiaceae</taxon>
        <taxon>Luteolibacter</taxon>
    </lineage>
</organism>
<dbReference type="InterPro" id="IPR037523">
    <property type="entry name" value="VOC_core"/>
</dbReference>
<evidence type="ECO:0000259" key="1">
    <source>
        <dbReference type="PROSITE" id="PS51819"/>
    </source>
</evidence>
<gene>
    <name evidence="2" type="ORF">OJ996_14070</name>
</gene>
<dbReference type="Gene3D" id="3.30.720.110">
    <property type="match status" value="1"/>
</dbReference>
<sequence length="153" mass="16564">MSNSNIPQGYHSITPSLTARDAKAAIDFYIRAFGAELLFKLDGPEGKIAHAELQIGNSRIMISDEYPDYGSMAPEIGKGGTFMLYVEDVDAAFAQAVGAGAAAVQEPTDMFWGDRAGRINDPVGYRWTLASHVKDVSQEEMEAAMKEWGEGNA</sequence>
<dbReference type="Proteomes" id="UP001165653">
    <property type="component" value="Unassembled WGS sequence"/>
</dbReference>
<protein>
    <submittedName>
        <fullName evidence="2">VOC family protein</fullName>
    </submittedName>
</protein>
<evidence type="ECO:0000313" key="2">
    <source>
        <dbReference type="EMBL" id="MCW1914710.1"/>
    </source>
</evidence>
<dbReference type="PANTHER" id="PTHR34109">
    <property type="entry name" value="BNAUNNG04460D PROTEIN-RELATED"/>
    <property type="match status" value="1"/>
</dbReference>
<dbReference type="InterPro" id="IPR029068">
    <property type="entry name" value="Glyas_Bleomycin-R_OHBP_Dase"/>
</dbReference>
<feature type="domain" description="VOC" evidence="1">
    <location>
        <begin position="9"/>
        <end position="132"/>
    </location>
</feature>
<dbReference type="InterPro" id="IPR004360">
    <property type="entry name" value="Glyas_Fos-R_dOase_dom"/>
</dbReference>
<dbReference type="PROSITE" id="PS51819">
    <property type="entry name" value="VOC"/>
    <property type="match status" value="1"/>
</dbReference>
<dbReference type="CDD" id="cd07246">
    <property type="entry name" value="VOC_like"/>
    <property type="match status" value="1"/>
</dbReference>
<dbReference type="Gene3D" id="3.30.720.120">
    <property type="match status" value="1"/>
</dbReference>
<proteinExistence type="predicted"/>
<keyword evidence="3" id="KW-1185">Reference proteome</keyword>
<dbReference type="RefSeq" id="WP_264514246.1">
    <property type="nucleotide sequence ID" value="NZ_JAPDDR010000007.1"/>
</dbReference>
<reference evidence="2" key="1">
    <citation type="submission" date="2022-10" db="EMBL/GenBank/DDBJ databases">
        <title>Luteolibacter sp. GHJ8, whole genome shotgun sequencing project.</title>
        <authorList>
            <person name="Zhao G."/>
            <person name="Shen L."/>
        </authorList>
    </citation>
    <scope>NUCLEOTIDE SEQUENCE</scope>
    <source>
        <strain evidence="2">GHJ8</strain>
    </source>
</reference>
<dbReference type="SUPFAM" id="SSF54593">
    <property type="entry name" value="Glyoxalase/Bleomycin resistance protein/Dihydroxybiphenyl dioxygenase"/>
    <property type="match status" value="1"/>
</dbReference>
<dbReference type="PANTHER" id="PTHR34109:SF1">
    <property type="entry name" value="VOC DOMAIN-CONTAINING PROTEIN"/>
    <property type="match status" value="1"/>
</dbReference>